<dbReference type="GO" id="GO:0003824">
    <property type="term" value="F:catalytic activity"/>
    <property type="evidence" value="ECO:0007669"/>
    <property type="project" value="InterPro"/>
</dbReference>
<dbReference type="InterPro" id="IPR045851">
    <property type="entry name" value="AMP-bd_C_sf"/>
</dbReference>
<dbReference type="GO" id="GO:0031177">
    <property type="term" value="F:phosphopantetheine binding"/>
    <property type="evidence" value="ECO:0007669"/>
    <property type="project" value="TreeGrafter"/>
</dbReference>
<dbReference type="Gene3D" id="3.30.559.30">
    <property type="entry name" value="Nonribosomal peptide synthetase, condensation domain"/>
    <property type="match status" value="1"/>
</dbReference>
<evidence type="ECO:0000256" key="1">
    <source>
        <dbReference type="ARBA" id="ARBA00001957"/>
    </source>
</evidence>
<dbReference type="InterPro" id="IPR025110">
    <property type="entry name" value="AMP-bd_C"/>
</dbReference>
<dbReference type="Pfam" id="PF00550">
    <property type="entry name" value="PP-binding"/>
    <property type="match status" value="1"/>
</dbReference>
<evidence type="ECO:0000313" key="5">
    <source>
        <dbReference type="EMBL" id="MBL6448219.1"/>
    </source>
</evidence>
<dbReference type="Gene3D" id="1.10.1200.10">
    <property type="entry name" value="ACP-like"/>
    <property type="match status" value="1"/>
</dbReference>
<dbReference type="PANTHER" id="PTHR45527:SF1">
    <property type="entry name" value="FATTY ACID SYNTHASE"/>
    <property type="match status" value="1"/>
</dbReference>
<dbReference type="Proteomes" id="UP000614216">
    <property type="component" value="Unassembled WGS sequence"/>
</dbReference>
<dbReference type="NCBIfam" id="TIGR01733">
    <property type="entry name" value="AA-adenyl-dom"/>
    <property type="match status" value="1"/>
</dbReference>
<feature type="domain" description="Carrier" evidence="4">
    <location>
        <begin position="520"/>
        <end position="595"/>
    </location>
</feature>
<evidence type="ECO:0000259" key="4">
    <source>
        <dbReference type="PROSITE" id="PS50075"/>
    </source>
</evidence>
<dbReference type="SUPFAM" id="SSF52777">
    <property type="entry name" value="CoA-dependent acyltransferases"/>
    <property type="match status" value="2"/>
</dbReference>
<dbReference type="Gene3D" id="3.40.50.12780">
    <property type="entry name" value="N-terminal domain of ligase-like"/>
    <property type="match status" value="1"/>
</dbReference>
<keyword evidence="6" id="KW-1185">Reference proteome</keyword>
<dbReference type="InterPro" id="IPR010071">
    <property type="entry name" value="AA_adenyl_dom"/>
</dbReference>
<sequence length="1046" mass="119027">MIFQTELIEKLKAGADHKLQAIKTAEKEVGYAELLSTANKITAFLLSKGATDEAIVGVYLKDRCDIICAMVGVMNARCVFVPIDEKLPEARLEKMSENLNLKYLITSKTSASFNGNDDLNQYYLEDILEGTPDEEILYPEYSANDSLYVYFTSGSTGIPKGVVGRNDSLLQFLEWEIAEFEIKKPVRFSQFVSPYFDAFLRDVFVPLLTGGLICIPPDHDSFFTPEEMVQWIDKNAINYIHCVPSVLRVFNTKELKEENFKDLRYVLLSGEKIIPSELLHWYEVFGSRIQLVNLYGTTETTMVRSFYRIKPEDAKQQKISIGSPIADTELLVANKNLEKCNPLVPGDLYIITNYTAKGYLNDEALTKEKFIRIRVGTPDETTAYKTGDKARLMPGGKIDLMGREDRQVKIRGIRVELDEIENALFQADQVKNAVLIKHTDESAPVATSETLVAFVIASDDVQDNADLENSIIDHVRRHLPEYMVPSRVMEVKEFPLLSNGKVDFKALVELLHQDKSAIDAPTNDVESTILAIWKEILGDKAISITDTFHSIGGNSLGIMRLIGRLYKEFGIRISLNELFNNATIQKQAELINKATKDSLYVINKAEQKECYHTSSAQERMHYNYQMNPSSTSYNLPLAWWVGGTVDKEKIEKALNTLVERHEGLRTVFYIENDDLVQSVKEDIKFEVDEINAGDQSADEAIASFIRPFDLSKAPLLRCAIIAVKDGKHILVMDTHHIVCDGMSQVILLSDFLQVYAGQELEPLNIQYKDYAEWEHLFKRDQAYVSCREFWLKQFEGDIPKLELPVTATPDDMSEDGGKAIFEIERSKIMPVLEVLKGEEVTHFSVLFSTLYLYLSQLTGQDDIVLGCASSGRMQHEVERVVGMFAKTLPIRQQMDVNMSFKDFVRDTHKLLVQANSQQVYDLADIVRDVNENRTKAVRSLFDVMFIFQNFERDESAIPNDSFKRYEIEGATSKYPLTLYASEGQDTFNFRFEYSTAYFTQSDIELIIAQFQALVYRIAENTDQSILEYLTEEDESSAMEEEISFNL</sequence>
<dbReference type="PROSITE" id="PS00455">
    <property type="entry name" value="AMP_BINDING"/>
    <property type="match status" value="1"/>
</dbReference>
<keyword evidence="3" id="KW-0597">Phosphoprotein</keyword>
<dbReference type="RefSeq" id="WP_202857761.1">
    <property type="nucleotide sequence ID" value="NZ_JAEUGD010000059.1"/>
</dbReference>
<dbReference type="CDD" id="cd05930">
    <property type="entry name" value="A_NRPS"/>
    <property type="match status" value="1"/>
</dbReference>
<dbReference type="Pfam" id="PF00668">
    <property type="entry name" value="Condensation"/>
    <property type="match status" value="1"/>
</dbReference>
<dbReference type="InterPro" id="IPR020845">
    <property type="entry name" value="AMP-binding_CS"/>
</dbReference>
<dbReference type="PROSITE" id="PS00012">
    <property type="entry name" value="PHOSPHOPANTETHEINE"/>
    <property type="match status" value="1"/>
</dbReference>
<dbReference type="PROSITE" id="PS50075">
    <property type="entry name" value="CARRIER"/>
    <property type="match status" value="1"/>
</dbReference>
<dbReference type="Pfam" id="PF00501">
    <property type="entry name" value="AMP-binding"/>
    <property type="match status" value="1"/>
</dbReference>
<dbReference type="InterPro" id="IPR023213">
    <property type="entry name" value="CAT-like_dom_sf"/>
</dbReference>
<dbReference type="EMBL" id="JAEUGD010000059">
    <property type="protein sequence ID" value="MBL6448219.1"/>
    <property type="molecule type" value="Genomic_DNA"/>
</dbReference>
<evidence type="ECO:0000256" key="3">
    <source>
        <dbReference type="ARBA" id="ARBA00022553"/>
    </source>
</evidence>
<name>A0A937KD90_9BACT</name>
<proteinExistence type="predicted"/>
<dbReference type="PANTHER" id="PTHR45527">
    <property type="entry name" value="NONRIBOSOMAL PEPTIDE SYNTHETASE"/>
    <property type="match status" value="1"/>
</dbReference>
<dbReference type="SUPFAM" id="SSF47336">
    <property type="entry name" value="ACP-like"/>
    <property type="match status" value="1"/>
</dbReference>
<dbReference type="GO" id="GO:0005737">
    <property type="term" value="C:cytoplasm"/>
    <property type="evidence" value="ECO:0007669"/>
    <property type="project" value="TreeGrafter"/>
</dbReference>
<gene>
    <name evidence="5" type="ORF">JMN32_18035</name>
</gene>
<organism evidence="5 6">
    <name type="scientific">Fulvivirga marina</name>
    <dbReference type="NCBI Taxonomy" id="2494733"/>
    <lineage>
        <taxon>Bacteria</taxon>
        <taxon>Pseudomonadati</taxon>
        <taxon>Bacteroidota</taxon>
        <taxon>Cytophagia</taxon>
        <taxon>Cytophagales</taxon>
        <taxon>Fulvivirgaceae</taxon>
        <taxon>Fulvivirga</taxon>
    </lineage>
</organism>
<keyword evidence="2" id="KW-0596">Phosphopantetheine</keyword>
<dbReference type="AlphaFoldDB" id="A0A937KD90"/>
<comment type="cofactor">
    <cofactor evidence="1">
        <name>pantetheine 4'-phosphate</name>
        <dbReference type="ChEBI" id="CHEBI:47942"/>
    </cofactor>
</comment>
<dbReference type="CDD" id="cd19531">
    <property type="entry name" value="LCL_NRPS-like"/>
    <property type="match status" value="1"/>
</dbReference>
<reference evidence="5" key="1">
    <citation type="submission" date="2021-01" db="EMBL/GenBank/DDBJ databases">
        <title>Fulvivirga kasyanovii gen. nov., sp nov., a novel member of the phylum Bacteroidetes isolated from seawater in a mussel farm.</title>
        <authorList>
            <person name="Zhao L.-H."/>
            <person name="Wang Z.-J."/>
        </authorList>
    </citation>
    <scope>NUCLEOTIDE SEQUENCE</scope>
    <source>
        <strain evidence="5">29W222</strain>
    </source>
</reference>
<protein>
    <submittedName>
        <fullName evidence="5">Amino acid adenylation domain-containing protein</fullName>
    </submittedName>
</protein>
<dbReference type="InterPro" id="IPR001242">
    <property type="entry name" value="Condensation_dom"/>
</dbReference>
<dbReference type="InterPro" id="IPR036736">
    <property type="entry name" value="ACP-like_sf"/>
</dbReference>
<dbReference type="Pfam" id="PF13193">
    <property type="entry name" value="AMP-binding_C"/>
    <property type="match status" value="1"/>
</dbReference>
<dbReference type="InterPro" id="IPR006162">
    <property type="entry name" value="Ppantetheine_attach_site"/>
</dbReference>
<dbReference type="InterPro" id="IPR042099">
    <property type="entry name" value="ANL_N_sf"/>
</dbReference>
<evidence type="ECO:0000256" key="2">
    <source>
        <dbReference type="ARBA" id="ARBA00022450"/>
    </source>
</evidence>
<dbReference type="Gene3D" id="3.30.300.30">
    <property type="match status" value="1"/>
</dbReference>
<evidence type="ECO:0000313" key="6">
    <source>
        <dbReference type="Proteomes" id="UP000614216"/>
    </source>
</evidence>
<comment type="caution">
    <text evidence="5">The sequence shown here is derived from an EMBL/GenBank/DDBJ whole genome shotgun (WGS) entry which is preliminary data.</text>
</comment>
<dbReference type="GO" id="GO:0044550">
    <property type="term" value="P:secondary metabolite biosynthetic process"/>
    <property type="evidence" value="ECO:0007669"/>
    <property type="project" value="TreeGrafter"/>
</dbReference>
<dbReference type="InterPro" id="IPR009081">
    <property type="entry name" value="PP-bd_ACP"/>
</dbReference>
<dbReference type="Gene3D" id="3.30.559.10">
    <property type="entry name" value="Chloramphenicol acetyltransferase-like domain"/>
    <property type="match status" value="1"/>
</dbReference>
<accession>A0A937KD90</accession>
<dbReference type="GO" id="GO:0043041">
    <property type="term" value="P:amino acid activation for nonribosomal peptide biosynthetic process"/>
    <property type="evidence" value="ECO:0007669"/>
    <property type="project" value="TreeGrafter"/>
</dbReference>
<dbReference type="SUPFAM" id="SSF56801">
    <property type="entry name" value="Acetyl-CoA synthetase-like"/>
    <property type="match status" value="1"/>
</dbReference>
<dbReference type="InterPro" id="IPR000873">
    <property type="entry name" value="AMP-dep_synth/lig_dom"/>
</dbReference>